<dbReference type="InterPro" id="IPR025159">
    <property type="entry name" value="AbiEi_N"/>
</dbReference>
<dbReference type="RefSeq" id="WP_010851642.1">
    <property type="nucleotide sequence ID" value="NZ_HF570956.1"/>
</dbReference>
<dbReference type="EMBL" id="CAIZ01000019">
    <property type="protein sequence ID" value="CCH68743.1"/>
    <property type="molecule type" value="Genomic_DNA"/>
</dbReference>
<evidence type="ECO:0000259" key="1">
    <source>
        <dbReference type="Pfam" id="PF13338"/>
    </source>
</evidence>
<proteinExistence type="predicted"/>
<reference evidence="2 3" key="1">
    <citation type="journal article" date="2013" name="ISME J.">
        <title>A metabolic model for members of the genus Tetrasphaera involved in enhanced biological phosphorus removal.</title>
        <authorList>
            <person name="Kristiansen R."/>
            <person name="Nguyen H.T.T."/>
            <person name="Saunders A.M."/>
            <person name="Nielsen J.L."/>
            <person name="Wimmer R."/>
            <person name="Le V.Q."/>
            <person name="McIlroy S.J."/>
            <person name="Petrovski S."/>
            <person name="Seviour R.J."/>
            <person name="Calteau A."/>
            <person name="Nielsen K.L."/>
            <person name="Nielsen P.H."/>
        </authorList>
    </citation>
    <scope>NUCLEOTIDE SEQUENCE [LARGE SCALE GENOMIC DNA]</scope>
    <source>
        <strain evidence="2 3">Lp2</strain>
    </source>
</reference>
<dbReference type="OrthoDB" id="5517693at2"/>
<evidence type="ECO:0000313" key="2">
    <source>
        <dbReference type="EMBL" id="CCH68743.1"/>
    </source>
</evidence>
<feature type="domain" description="AbiEi antitoxin N-terminal" evidence="1">
    <location>
        <begin position="3"/>
        <end position="49"/>
    </location>
</feature>
<organism evidence="2 3">
    <name type="scientific">Phycicoccus elongatus Lp2</name>
    <dbReference type="NCBI Taxonomy" id="1193181"/>
    <lineage>
        <taxon>Bacteria</taxon>
        <taxon>Bacillati</taxon>
        <taxon>Actinomycetota</taxon>
        <taxon>Actinomycetes</taxon>
        <taxon>Micrococcales</taxon>
        <taxon>Intrasporangiaceae</taxon>
        <taxon>Phycicoccus</taxon>
    </lineage>
</organism>
<dbReference type="AlphaFoldDB" id="N0DXJ3"/>
<accession>N0DXJ3</accession>
<evidence type="ECO:0000313" key="3">
    <source>
        <dbReference type="Proteomes" id="UP000013167"/>
    </source>
</evidence>
<dbReference type="Proteomes" id="UP000013167">
    <property type="component" value="Unassembled WGS sequence"/>
</dbReference>
<dbReference type="HOGENOM" id="CLU_052626_4_0_11"/>
<sequence length="323" mass="35183">MNERLLTLLARTGGVLTAREARSVGLDAIDLSCLARTKELVRVRRDAYVEASRYHESSPDDRYRLVCRAVLATRGPHEALSHHSAVSTYGIDTFRLDRSVVDIDSPSVASTRIRARVRTHPQALAPQVLNGVKVVPLPLALAQLAGPRGVMSALCSMDNALHHDRCSMADIKAAIEHLQGRHQGSARAALALVDPASESVGESRLRIVLKDLGFDVTTQVDISRGPRFLGRVDALVDDLVAVEFDGLVKYEGVQGSQNLVAEKRRESSITDGGLEFVRVIWSELDDPVALATRVHQARGRALHRVRAADLVTHKAGSRTEIPA</sequence>
<comment type="caution">
    <text evidence="2">The sequence shown here is derived from an EMBL/GenBank/DDBJ whole genome shotgun (WGS) entry which is preliminary data.</text>
</comment>
<gene>
    <name evidence="2" type="ORF">BN10_1150006</name>
</gene>
<protein>
    <recommendedName>
        <fullName evidence="1">AbiEi antitoxin N-terminal domain-containing protein</fullName>
    </recommendedName>
</protein>
<dbReference type="STRING" id="1193181.BN10_1150006"/>
<dbReference type="eggNOG" id="COG5340">
    <property type="taxonomic scope" value="Bacteria"/>
</dbReference>
<dbReference type="Pfam" id="PF13338">
    <property type="entry name" value="AbiEi_4"/>
    <property type="match status" value="1"/>
</dbReference>
<name>N0DXJ3_9MICO</name>
<keyword evidence="3" id="KW-1185">Reference proteome</keyword>